<protein>
    <recommendedName>
        <fullName evidence="3">DUF559 domain-containing protein</fullName>
    </recommendedName>
</protein>
<dbReference type="AlphaFoldDB" id="A0A139SVD8"/>
<dbReference type="RefSeq" id="WP_068389123.1">
    <property type="nucleotide sequence ID" value="NZ_LSZO01000115.1"/>
</dbReference>
<keyword evidence="2" id="KW-1185">Reference proteome</keyword>
<name>A0A139SVD8_9GAMM</name>
<proteinExistence type="predicted"/>
<reference evidence="1 2" key="1">
    <citation type="submission" date="2016-02" db="EMBL/GenBank/DDBJ databases">
        <authorList>
            <person name="Wen L."/>
            <person name="He K."/>
            <person name="Yang H."/>
        </authorList>
    </citation>
    <scope>NUCLEOTIDE SEQUENCE [LARGE SCALE GENOMIC DNA]</scope>
    <source>
        <strain evidence="1 2">CV58</strain>
    </source>
</reference>
<evidence type="ECO:0008006" key="3">
    <source>
        <dbReference type="Google" id="ProtNLM"/>
    </source>
</evidence>
<organism evidence="1 2">
    <name type="scientific">Ventosimonas gracilis</name>
    <dbReference type="NCBI Taxonomy" id="1680762"/>
    <lineage>
        <taxon>Bacteria</taxon>
        <taxon>Pseudomonadati</taxon>
        <taxon>Pseudomonadota</taxon>
        <taxon>Gammaproteobacteria</taxon>
        <taxon>Pseudomonadales</taxon>
        <taxon>Ventosimonadaceae</taxon>
        <taxon>Ventosimonas</taxon>
    </lineage>
</organism>
<evidence type="ECO:0000313" key="2">
    <source>
        <dbReference type="Proteomes" id="UP000072660"/>
    </source>
</evidence>
<feature type="non-terminal residue" evidence="1">
    <location>
        <position position="1"/>
    </location>
</feature>
<sequence>ATAPAALAALSATQANSSASSGSAGSGSAAEQSLALQLRAARIPFVREYRFAAMATGGTGKGLRERLAKTGLKDWRFDFALPAYNLAIEIEGGSWTNGRHTRGKGFSEDLIKYDAAMRLGFNVYRCDSRMVQSGQSLQTVQGIIERSERPKLEKPPLHELD</sequence>
<dbReference type="Gene3D" id="3.40.960.10">
    <property type="entry name" value="VSR Endonuclease"/>
    <property type="match status" value="1"/>
</dbReference>
<gene>
    <name evidence="1" type="ORF">AXE65_12795</name>
</gene>
<dbReference type="Proteomes" id="UP000072660">
    <property type="component" value="Unassembled WGS sequence"/>
</dbReference>
<accession>A0A139SVD8</accession>
<dbReference type="EMBL" id="LSZO01000115">
    <property type="protein sequence ID" value="KXU38557.1"/>
    <property type="molecule type" value="Genomic_DNA"/>
</dbReference>
<comment type="caution">
    <text evidence="1">The sequence shown here is derived from an EMBL/GenBank/DDBJ whole genome shotgun (WGS) entry which is preliminary data.</text>
</comment>
<evidence type="ECO:0000313" key="1">
    <source>
        <dbReference type="EMBL" id="KXU38557.1"/>
    </source>
</evidence>